<gene>
    <name evidence="12" type="ORF">D0864_13379</name>
</gene>
<feature type="transmembrane region" description="Helical" evidence="10">
    <location>
        <begin position="260"/>
        <end position="279"/>
    </location>
</feature>
<dbReference type="GO" id="GO:0005886">
    <property type="term" value="C:plasma membrane"/>
    <property type="evidence" value="ECO:0007669"/>
    <property type="project" value="TreeGrafter"/>
</dbReference>
<feature type="transmembrane region" description="Helical" evidence="10">
    <location>
        <begin position="372"/>
        <end position="394"/>
    </location>
</feature>
<evidence type="ECO:0000313" key="13">
    <source>
        <dbReference type="Proteomes" id="UP000269539"/>
    </source>
</evidence>
<feature type="region of interest" description="Disordered" evidence="9">
    <location>
        <begin position="1"/>
        <end position="94"/>
    </location>
</feature>
<dbReference type="PANTHER" id="PTHR23502">
    <property type="entry name" value="MAJOR FACILITATOR SUPERFAMILY"/>
    <property type="match status" value="1"/>
</dbReference>
<feature type="transmembrane region" description="Helical" evidence="10">
    <location>
        <begin position="171"/>
        <end position="189"/>
    </location>
</feature>
<evidence type="ECO:0000313" key="12">
    <source>
        <dbReference type="EMBL" id="RMY58418.1"/>
    </source>
</evidence>
<evidence type="ECO:0000256" key="6">
    <source>
        <dbReference type="ARBA" id="ARBA00053977"/>
    </source>
</evidence>
<feature type="transmembrane region" description="Helical" evidence="10">
    <location>
        <begin position="446"/>
        <end position="468"/>
    </location>
</feature>
<comment type="caution">
    <text evidence="12">The sequence shown here is derived from an EMBL/GenBank/DDBJ whole genome shotgun (WGS) entry which is preliminary data.</text>
</comment>
<dbReference type="AlphaFoldDB" id="A0A3M7D240"/>
<evidence type="ECO:0000256" key="10">
    <source>
        <dbReference type="SAM" id="Phobius"/>
    </source>
</evidence>
<feature type="transmembrane region" description="Helical" evidence="10">
    <location>
        <begin position="233"/>
        <end position="254"/>
    </location>
</feature>
<dbReference type="InterPro" id="IPR036259">
    <property type="entry name" value="MFS_trans_sf"/>
</dbReference>
<evidence type="ECO:0000256" key="3">
    <source>
        <dbReference type="ARBA" id="ARBA00022989"/>
    </source>
</evidence>
<comment type="similarity">
    <text evidence="5">Belongs to the major facilitator superfamily. CAR1 family.</text>
</comment>
<evidence type="ECO:0000256" key="8">
    <source>
        <dbReference type="ARBA" id="ARBA00077167"/>
    </source>
</evidence>
<sequence length="587" mass="64142">MQPRKTYDRDGQEPQRSSSPQRMERKDGHLDPKSPPVQGFATTKDPGDETDSQHQYTSHSDPEKTMNETAHHDIPPASQPVTAQDWTGPDDPENPHNWSLLKRCLHIFPIAFLSFAVTAGSSLITPSTPEIAQQFSISRTVSILSLSLFVFGLGIGPMIAAPISETLGRNMVYKISGLVYMLFILGAGFSETLASLLVCRFFAGVAGGPVLAVGAGTNADVFPLHLRAVSSSFYIMAPFLGPSIGPVIGGFAAQFKGWRWTQWCTIFIALAAYLTVLPMQETYKKVILQRRAKRLGTAPPPAAAKKGWAQIKMVLTITLARPLHMLATEPIVSLFSAYNAFTFGVLFAFFAAYPYTFQTVYGFNTWQYGLTFLGIGVGVLLGLITAITIDRQIYMRLHRRAKQEGKSVIAPEHRLYVGMAGAFGVPIGLFWFAWTAQPQTHWISPVLAGIPFAWGNLCVFVSAATYLIDVYGALNGASAMAANGLARYTLGAVFPLFTFQMYRHLGIAGATSLLGFTQAFTISSRNGAATTTVSPPYSYLSSNTRLWTTAHRYRQSLLFDTQALIKGLGGFTQSSCGLFDLWRRGGH</sequence>
<organism evidence="12 13">
    <name type="scientific">Hortaea werneckii</name>
    <name type="common">Black yeast</name>
    <name type="synonym">Cladosporium werneckii</name>
    <dbReference type="NCBI Taxonomy" id="91943"/>
    <lineage>
        <taxon>Eukaryota</taxon>
        <taxon>Fungi</taxon>
        <taxon>Dikarya</taxon>
        <taxon>Ascomycota</taxon>
        <taxon>Pezizomycotina</taxon>
        <taxon>Dothideomycetes</taxon>
        <taxon>Dothideomycetidae</taxon>
        <taxon>Mycosphaerellales</taxon>
        <taxon>Teratosphaeriaceae</taxon>
        <taxon>Hortaea</taxon>
    </lineage>
</organism>
<feature type="transmembrane region" description="Helical" evidence="10">
    <location>
        <begin position="201"/>
        <end position="221"/>
    </location>
</feature>
<dbReference type="Gene3D" id="1.20.1250.20">
    <property type="entry name" value="MFS general substrate transporter like domains"/>
    <property type="match status" value="1"/>
</dbReference>
<protein>
    <recommendedName>
        <fullName evidence="7">Cercosporin MFS transporter CTB4</fullName>
    </recommendedName>
    <alternativeName>
        <fullName evidence="8">Cercosporin toxin biosynthesis cluster protein 4</fullName>
    </alternativeName>
</protein>
<dbReference type="Pfam" id="PF07690">
    <property type="entry name" value="MFS_1"/>
    <property type="match status" value="1"/>
</dbReference>
<feature type="compositionally biased region" description="Basic and acidic residues" evidence="9">
    <location>
        <begin position="1"/>
        <end position="13"/>
    </location>
</feature>
<keyword evidence="2 10" id="KW-0812">Transmembrane</keyword>
<dbReference type="PANTHER" id="PTHR23502:SF182">
    <property type="entry name" value="POLYAMINE TRANSPORTER, PUTATIVE-RELATED"/>
    <property type="match status" value="1"/>
</dbReference>
<evidence type="ECO:0000256" key="4">
    <source>
        <dbReference type="ARBA" id="ARBA00023136"/>
    </source>
</evidence>
<comment type="subcellular location">
    <subcellularLocation>
        <location evidence="1">Membrane</location>
        <topology evidence="1">Multi-pass membrane protein</topology>
    </subcellularLocation>
</comment>
<evidence type="ECO:0000256" key="1">
    <source>
        <dbReference type="ARBA" id="ARBA00004141"/>
    </source>
</evidence>
<feature type="transmembrane region" description="Helical" evidence="10">
    <location>
        <begin position="331"/>
        <end position="352"/>
    </location>
</feature>
<dbReference type="GO" id="GO:0000297">
    <property type="term" value="F:spermine transmembrane transporter activity"/>
    <property type="evidence" value="ECO:0007669"/>
    <property type="project" value="TreeGrafter"/>
</dbReference>
<dbReference type="InterPro" id="IPR020846">
    <property type="entry name" value="MFS_dom"/>
</dbReference>
<evidence type="ECO:0000256" key="5">
    <source>
        <dbReference type="ARBA" id="ARBA00038347"/>
    </source>
</evidence>
<feature type="transmembrane region" description="Helical" evidence="10">
    <location>
        <begin position="415"/>
        <end position="434"/>
    </location>
</feature>
<dbReference type="PROSITE" id="PS50850">
    <property type="entry name" value="MFS"/>
    <property type="match status" value="1"/>
</dbReference>
<feature type="compositionally biased region" description="Basic and acidic residues" evidence="9">
    <location>
        <begin position="22"/>
        <end position="32"/>
    </location>
</feature>
<feature type="compositionally biased region" description="Basic and acidic residues" evidence="9">
    <location>
        <begin position="60"/>
        <end position="74"/>
    </location>
</feature>
<comment type="function">
    <text evidence="6">MFS transporter; part of the gene cluster that mediates the biosynthesis of cercosporin, a light-activated, non-host-selective toxin. The perylenequinone chromophore of cercosporin absorbs light energy to attain an electronically-activated triplet state and produces active oxygen species such as the hydroxyl radical, superoxide, hydrogen peroxide or singlet oxygen upon reaction with oxygen molecules. These reactive oxygen species cause damage to various cellular components including lipids, proteins and nucleic acids. Responsible for secretion and accumulation of cercosporin, but does not play any roles in self-protection against the toxicity of cercosporin.</text>
</comment>
<dbReference type="GO" id="GO:0015606">
    <property type="term" value="F:spermidine transmembrane transporter activity"/>
    <property type="evidence" value="ECO:0007669"/>
    <property type="project" value="TreeGrafter"/>
</dbReference>
<feature type="transmembrane region" description="Helical" evidence="10">
    <location>
        <begin position="136"/>
        <end position="159"/>
    </location>
</feature>
<proteinExistence type="inferred from homology"/>
<evidence type="ECO:0000256" key="2">
    <source>
        <dbReference type="ARBA" id="ARBA00022692"/>
    </source>
</evidence>
<dbReference type="VEuPathDB" id="FungiDB:BTJ68_10313"/>
<name>A0A3M7D240_HORWE</name>
<keyword evidence="4 10" id="KW-0472">Membrane</keyword>
<feature type="domain" description="Major facilitator superfamily (MFS) profile" evidence="11">
    <location>
        <begin position="106"/>
        <end position="527"/>
    </location>
</feature>
<dbReference type="CDD" id="cd17323">
    <property type="entry name" value="MFS_Tpo1_MDR_like"/>
    <property type="match status" value="1"/>
</dbReference>
<accession>A0A3M7D240</accession>
<evidence type="ECO:0000256" key="9">
    <source>
        <dbReference type="SAM" id="MobiDB-lite"/>
    </source>
</evidence>
<dbReference type="SUPFAM" id="SSF103473">
    <property type="entry name" value="MFS general substrate transporter"/>
    <property type="match status" value="1"/>
</dbReference>
<dbReference type="EMBL" id="QWIO01002299">
    <property type="protein sequence ID" value="RMY58418.1"/>
    <property type="molecule type" value="Genomic_DNA"/>
</dbReference>
<evidence type="ECO:0000259" key="11">
    <source>
        <dbReference type="PROSITE" id="PS50850"/>
    </source>
</evidence>
<keyword evidence="3 10" id="KW-1133">Transmembrane helix</keyword>
<reference evidence="12 13" key="1">
    <citation type="journal article" date="2018" name="BMC Genomics">
        <title>Genomic evidence for intraspecific hybridization in a clonal and extremely halotolerant yeast.</title>
        <authorList>
            <person name="Gostincar C."/>
            <person name="Stajich J.E."/>
            <person name="Zupancic J."/>
            <person name="Zalar P."/>
            <person name="Gunde-Cimerman N."/>
        </authorList>
    </citation>
    <scope>NUCLEOTIDE SEQUENCE [LARGE SCALE GENOMIC DNA]</scope>
    <source>
        <strain evidence="12 13">EXF-10513</strain>
    </source>
</reference>
<dbReference type="InterPro" id="IPR011701">
    <property type="entry name" value="MFS"/>
</dbReference>
<feature type="transmembrane region" description="Helical" evidence="10">
    <location>
        <begin position="104"/>
        <end position="124"/>
    </location>
</feature>
<evidence type="ECO:0000256" key="7">
    <source>
        <dbReference type="ARBA" id="ARBA00069139"/>
    </source>
</evidence>
<dbReference type="Proteomes" id="UP000269539">
    <property type="component" value="Unassembled WGS sequence"/>
</dbReference>
<dbReference type="FunFam" id="1.20.1250.20:FF:000011">
    <property type="entry name" value="MFS multidrug transporter, putative"/>
    <property type="match status" value="1"/>
</dbReference>